<evidence type="ECO:0000313" key="4">
    <source>
        <dbReference type="Proteomes" id="UP000290439"/>
    </source>
</evidence>
<evidence type="ECO:0000259" key="2">
    <source>
        <dbReference type="SMART" id="SM00244"/>
    </source>
</evidence>
<dbReference type="InterPro" id="IPR036013">
    <property type="entry name" value="Band_7/SPFH_dom_sf"/>
</dbReference>
<protein>
    <submittedName>
        <fullName evidence="3">FtsH protease regulator HflK</fullName>
    </submittedName>
</protein>
<dbReference type="AlphaFoldDB" id="A0A4U8VX63"/>
<dbReference type="PANTHER" id="PTHR10264:SF83">
    <property type="entry name" value="BLL5629 PROTEIN"/>
    <property type="match status" value="1"/>
</dbReference>
<dbReference type="EMBL" id="LR215973">
    <property type="protein sequence ID" value="VFA98280.1"/>
    <property type="molecule type" value="Genomic_DNA"/>
</dbReference>
<keyword evidence="3" id="KW-0378">Hydrolase</keyword>
<dbReference type="Pfam" id="PF01145">
    <property type="entry name" value="Band_7"/>
    <property type="match status" value="1"/>
</dbReference>
<dbReference type="InterPro" id="IPR043202">
    <property type="entry name" value="Band-7_stomatin-like"/>
</dbReference>
<feature type="domain" description="Band 7" evidence="2">
    <location>
        <begin position="1"/>
        <end position="156"/>
    </location>
</feature>
<dbReference type="GO" id="GO:0006508">
    <property type="term" value="P:proteolysis"/>
    <property type="evidence" value="ECO:0007669"/>
    <property type="project" value="UniProtKB-KW"/>
</dbReference>
<dbReference type="PANTHER" id="PTHR10264">
    <property type="entry name" value="BAND 7 PROTEIN-RELATED"/>
    <property type="match status" value="1"/>
</dbReference>
<sequence length="216" mass="23894">MYTTVMAWQRTLLYRDGTLERVLEPGRHRYDAKRCALVEVDVRPRLMHVTGQELLTSDGLSIRVSFTVNWKVIDPVAFTTGAQNSETVLYAAVQDIVREAVAAHTLDEVIAERSVLTADHSRVAAAVAELGIEVTSLRARDLMLPGELRKAALETVLAKERGRAELERARAEAAALRSLANTARLLEEHPALLRLRTLQVAAGPGTQVVLDPRENR</sequence>
<accession>A0A4U8VX63</accession>
<dbReference type="RefSeq" id="WP_165448863.1">
    <property type="nucleotide sequence ID" value="NZ_LR215973.1"/>
</dbReference>
<dbReference type="CDD" id="cd13438">
    <property type="entry name" value="SPFH_eoslipins_u2"/>
    <property type="match status" value="1"/>
</dbReference>
<evidence type="ECO:0000256" key="1">
    <source>
        <dbReference type="ARBA" id="ARBA00008164"/>
    </source>
</evidence>
<keyword evidence="3" id="KW-0645">Protease</keyword>
<comment type="similarity">
    <text evidence="1">Belongs to the band 7/mec-2 family.</text>
</comment>
<organism evidence="3 4">
    <name type="scientific">Nocardia cyriacigeorgica</name>
    <dbReference type="NCBI Taxonomy" id="135487"/>
    <lineage>
        <taxon>Bacteria</taxon>
        <taxon>Bacillati</taxon>
        <taxon>Actinomycetota</taxon>
        <taxon>Actinomycetes</taxon>
        <taxon>Mycobacteriales</taxon>
        <taxon>Nocardiaceae</taxon>
        <taxon>Nocardia</taxon>
    </lineage>
</organism>
<dbReference type="PRINTS" id="PR00721">
    <property type="entry name" value="STOMATIN"/>
</dbReference>
<dbReference type="InterPro" id="IPR001107">
    <property type="entry name" value="Band_7"/>
</dbReference>
<dbReference type="GO" id="GO:0008233">
    <property type="term" value="F:peptidase activity"/>
    <property type="evidence" value="ECO:0007669"/>
    <property type="project" value="UniProtKB-KW"/>
</dbReference>
<evidence type="ECO:0000313" key="3">
    <source>
        <dbReference type="EMBL" id="VFA98280.1"/>
    </source>
</evidence>
<dbReference type="Gene3D" id="3.30.479.30">
    <property type="entry name" value="Band 7 domain"/>
    <property type="match status" value="1"/>
</dbReference>
<dbReference type="SUPFAM" id="SSF117892">
    <property type="entry name" value="Band 7/SPFH domain"/>
    <property type="match status" value="1"/>
</dbReference>
<name>A0A4U8VX63_9NOCA</name>
<reference evidence="3 4" key="1">
    <citation type="submission" date="2019-02" db="EMBL/GenBank/DDBJ databases">
        <authorList>
            <consortium name="Pathogen Informatics"/>
        </authorList>
    </citation>
    <scope>NUCLEOTIDE SEQUENCE [LARGE SCALE GENOMIC DNA]</scope>
    <source>
        <strain evidence="3 4">3012STDY6756504</strain>
    </source>
</reference>
<dbReference type="InterPro" id="IPR001972">
    <property type="entry name" value="Stomatin_HflK_fam"/>
</dbReference>
<dbReference type="GO" id="GO:0005886">
    <property type="term" value="C:plasma membrane"/>
    <property type="evidence" value="ECO:0007669"/>
    <property type="project" value="InterPro"/>
</dbReference>
<dbReference type="SMART" id="SM00244">
    <property type="entry name" value="PHB"/>
    <property type="match status" value="1"/>
</dbReference>
<proteinExistence type="inferred from homology"/>
<dbReference type="Proteomes" id="UP000290439">
    <property type="component" value="Chromosome"/>
</dbReference>
<gene>
    <name evidence="3" type="ORF">NCTC10797_02047</name>
</gene>